<feature type="transmembrane region" description="Helical" evidence="2">
    <location>
        <begin position="172"/>
        <end position="190"/>
    </location>
</feature>
<reference evidence="3 4" key="1">
    <citation type="submission" date="2023-03" db="EMBL/GenBank/DDBJ databases">
        <title>MT1 and MT2 Draft Genomes of Novel Species.</title>
        <authorList>
            <person name="Venkateswaran K."/>
        </authorList>
    </citation>
    <scope>NUCLEOTIDE SEQUENCE [LARGE SCALE GENOMIC DNA]</scope>
    <source>
        <strain evidence="3 4">IF8SW-P5</strain>
    </source>
</reference>
<feature type="compositionally biased region" description="Low complexity" evidence="1">
    <location>
        <begin position="192"/>
        <end position="224"/>
    </location>
</feature>
<comment type="caution">
    <text evidence="3">The sequence shown here is derived from an EMBL/GenBank/DDBJ whole genome shotgun (WGS) entry which is preliminary data.</text>
</comment>
<keyword evidence="2" id="KW-1133">Transmembrane helix</keyword>
<evidence type="ECO:0000313" key="3">
    <source>
        <dbReference type="EMBL" id="MFM2719118.1"/>
    </source>
</evidence>
<protein>
    <submittedName>
        <fullName evidence="3">Uncharacterized protein</fullName>
    </submittedName>
</protein>
<proteinExistence type="predicted"/>
<evidence type="ECO:0000313" key="4">
    <source>
        <dbReference type="Proteomes" id="UP001630303"/>
    </source>
</evidence>
<feature type="region of interest" description="Disordered" evidence="1">
    <location>
        <begin position="131"/>
        <end position="154"/>
    </location>
</feature>
<evidence type="ECO:0000256" key="2">
    <source>
        <dbReference type="SAM" id="Phobius"/>
    </source>
</evidence>
<evidence type="ECO:0000256" key="1">
    <source>
        <dbReference type="SAM" id="MobiDB-lite"/>
    </source>
</evidence>
<feature type="compositionally biased region" description="Pro residues" evidence="1">
    <location>
        <begin position="225"/>
        <end position="241"/>
    </location>
</feature>
<feature type="region of interest" description="Disordered" evidence="1">
    <location>
        <begin position="192"/>
        <end position="247"/>
    </location>
</feature>
<name>A0ABW9GC18_9MICO</name>
<sequence length="334" mass="35014">MRTRPIDTTVGTVVGYLDRRRRSALVLTAGEAATLAIGVLRGCGAAPSRAARAQWHLTAEGRPVLVDDPDGDDLLSATVAVLDQLARLVHADVQPGFIRLRDGVLTAPPRTWDALEARLLAVVEPQPVVLGPLTPVRTDAPQAPGQRPTDADATTLLDGVRAAMGQRRMQRIAVVCGTVATAVAVVGFTVTTPQSDSASSTSATSPAPTAVQSSPPASDATPSLSPSPAPGAESPAPPSPSSEPDVRVAASTVLQSLADCTDEACASSFREHPSNAIEPAPLDPRESELDVIDDFGGLAVVRLTRSDRRQYVTLIREKDRWLVRSVEDVADQPS</sequence>
<organism evidence="3 4">
    <name type="scientific">Microbacterium mcarthurae</name>
    <dbReference type="NCBI Taxonomy" id="3035918"/>
    <lineage>
        <taxon>Bacteria</taxon>
        <taxon>Bacillati</taxon>
        <taxon>Actinomycetota</taxon>
        <taxon>Actinomycetes</taxon>
        <taxon>Micrococcales</taxon>
        <taxon>Microbacteriaceae</taxon>
        <taxon>Microbacterium</taxon>
    </lineage>
</organism>
<dbReference type="RefSeq" id="WP_408904788.1">
    <property type="nucleotide sequence ID" value="NZ_JAROCE010000001.1"/>
</dbReference>
<accession>A0ABW9GC18</accession>
<dbReference type="EMBL" id="JAROCE010000001">
    <property type="protein sequence ID" value="MFM2719118.1"/>
    <property type="molecule type" value="Genomic_DNA"/>
</dbReference>
<keyword evidence="2" id="KW-0812">Transmembrane</keyword>
<keyword evidence="4" id="KW-1185">Reference proteome</keyword>
<dbReference type="Proteomes" id="UP001630303">
    <property type="component" value="Unassembled WGS sequence"/>
</dbReference>
<gene>
    <name evidence="3" type="ORF">P5G46_01165</name>
</gene>
<keyword evidence="2" id="KW-0472">Membrane</keyword>